<comment type="caution">
    <text evidence="2">The sequence shown here is derived from an EMBL/GenBank/DDBJ whole genome shotgun (WGS) entry which is preliminary data.</text>
</comment>
<dbReference type="AlphaFoldDB" id="A0AAV5JH81"/>
<sequence>MAVRLIEGFQGGRTDTEDGNIKSGQVLGKKDGKQEELSVITCNANAMIYKCPDRLQSQTLFALHKPPAPPPPPSSLVKEVGWFWWCRTSYL</sequence>
<dbReference type="EMBL" id="BPVZ01000032">
    <property type="protein sequence ID" value="GKV10215.1"/>
    <property type="molecule type" value="Genomic_DNA"/>
</dbReference>
<evidence type="ECO:0000313" key="3">
    <source>
        <dbReference type="Proteomes" id="UP001054252"/>
    </source>
</evidence>
<organism evidence="2 3">
    <name type="scientific">Rubroshorea leprosula</name>
    <dbReference type="NCBI Taxonomy" id="152421"/>
    <lineage>
        <taxon>Eukaryota</taxon>
        <taxon>Viridiplantae</taxon>
        <taxon>Streptophyta</taxon>
        <taxon>Embryophyta</taxon>
        <taxon>Tracheophyta</taxon>
        <taxon>Spermatophyta</taxon>
        <taxon>Magnoliopsida</taxon>
        <taxon>eudicotyledons</taxon>
        <taxon>Gunneridae</taxon>
        <taxon>Pentapetalae</taxon>
        <taxon>rosids</taxon>
        <taxon>malvids</taxon>
        <taxon>Malvales</taxon>
        <taxon>Dipterocarpaceae</taxon>
        <taxon>Rubroshorea</taxon>
    </lineage>
</organism>
<accession>A0AAV5JH81</accession>
<feature type="region of interest" description="Disordered" evidence="1">
    <location>
        <begin position="1"/>
        <end position="28"/>
    </location>
</feature>
<evidence type="ECO:0000256" key="1">
    <source>
        <dbReference type="SAM" id="MobiDB-lite"/>
    </source>
</evidence>
<reference evidence="2 3" key="1">
    <citation type="journal article" date="2021" name="Commun. Biol.">
        <title>The genome of Shorea leprosula (Dipterocarpaceae) highlights the ecological relevance of drought in aseasonal tropical rainforests.</title>
        <authorList>
            <person name="Ng K.K.S."/>
            <person name="Kobayashi M.J."/>
            <person name="Fawcett J.A."/>
            <person name="Hatakeyama M."/>
            <person name="Paape T."/>
            <person name="Ng C.H."/>
            <person name="Ang C.C."/>
            <person name="Tnah L.H."/>
            <person name="Lee C.T."/>
            <person name="Nishiyama T."/>
            <person name="Sese J."/>
            <person name="O'Brien M.J."/>
            <person name="Copetti D."/>
            <person name="Mohd Noor M.I."/>
            <person name="Ong R.C."/>
            <person name="Putra M."/>
            <person name="Sireger I.Z."/>
            <person name="Indrioko S."/>
            <person name="Kosugi Y."/>
            <person name="Izuno A."/>
            <person name="Isagi Y."/>
            <person name="Lee S.L."/>
            <person name="Shimizu K.K."/>
        </authorList>
    </citation>
    <scope>NUCLEOTIDE SEQUENCE [LARGE SCALE GENOMIC DNA]</scope>
    <source>
        <strain evidence="2">214</strain>
    </source>
</reference>
<name>A0AAV5JH81_9ROSI</name>
<protein>
    <submittedName>
        <fullName evidence="2">Uncharacterized protein</fullName>
    </submittedName>
</protein>
<evidence type="ECO:0000313" key="2">
    <source>
        <dbReference type="EMBL" id="GKV10215.1"/>
    </source>
</evidence>
<dbReference type="Proteomes" id="UP001054252">
    <property type="component" value="Unassembled WGS sequence"/>
</dbReference>
<proteinExistence type="predicted"/>
<gene>
    <name evidence="2" type="ORF">SLEP1_g21613</name>
</gene>
<keyword evidence="3" id="KW-1185">Reference proteome</keyword>